<feature type="domain" description="Ig-like" evidence="1">
    <location>
        <begin position="101"/>
        <end position="195"/>
    </location>
</feature>
<dbReference type="AlphaFoldDB" id="A0A922I9B0"/>
<protein>
    <recommendedName>
        <fullName evidence="1">Ig-like domain-containing protein</fullName>
    </recommendedName>
</protein>
<dbReference type="InterPro" id="IPR013783">
    <property type="entry name" value="Ig-like_fold"/>
</dbReference>
<reference evidence="2" key="1">
    <citation type="submission" date="2013-05" db="EMBL/GenBank/DDBJ databases">
        <authorList>
            <person name="Yim A.K.Y."/>
            <person name="Chan T.F."/>
            <person name="Ji K.M."/>
            <person name="Liu X.Y."/>
            <person name="Zhou J.W."/>
            <person name="Li R.Q."/>
            <person name="Yang K.Y."/>
            <person name="Li J."/>
            <person name="Li M."/>
            <person name="Law P.T.W."/>
            <person name="Wu Y.L."/>
            <person name="Cai Z.L."/>
            <person name="Qin H."/>
            <person name="Bao Y."/>
            <person name="Leung R.K.K."/>
            <person name="Ng P.K.S."/>
            <person name="Zou J."/>
            <person name="Zhong X.J."/>
            <person name="Ran P.X."/>
            <person name="Zhong N.S."/>
            <person name="Liu Z.G."/>
            <person name="Tsui S.K.W."/>
        </authorList>
    </citation>
    <scope>NUCLEOTIDE SEQUENCE</scope>
    <source>
        <strain evidence="2">Derf</strain>
        <tissue evidence="2">Whole organism</tissue>
    </source>
</reference>
<name>A0A922I9B0_DERFA</name>
<evidence type="ECO:0000313" key="3">
    <source>
        <dbReference type="Proteomes" id="UP000790347"/>
    </source>
</evidence>
<dbReference type="InterPro" id="IPR036179">
    <property type="entry name" value="Ig-like_dom_sf"/>
</dbReference>
<accession>A0A922I9B0</accession>
<evidence type="ECO:0000259" key="1">
    <source>
        <dbReference type="PROSITE" id="PS50835"/>
    </source>
</evidence>
<dbReference type="InterPro" id="IPR007110">
    <property type="entry name" value="Ig-like_dom"/>
</dbReference>
<dbReference type="Proteomes" id="UP000790347">
    <property type="component" value="Unassembled WGS sequence"/>
</dbReference>
<comment type="caution">
    <text evidence="2">The sequence shown here is derived from an EMBL/GenBank/DDBJ whole genome shotgun (WGS) entry which is preliminary data.</text>
</comment>
<proteinExistence type="predicted"/>
<reference evidence="2" key="2">
    <citation type="journal article" date="2022" name="Res Sq">
        <title>Comparative Genomics Reveals Insights into the Divergent Evolution of Astigmatic Mites and Household Pest Adaptations.</title>
        <authorList>
            <person name="Xiong Q."/>
            <person name="Wan A.T.-Y."/>
            <person name="Liu X.-Y."/>
            <person name="Fung C.S.-H."/>
            <person name="Xiao X."/>
            <person name="Malainual N."/>
            <person name="Hou J."/>
            <person name="Wang L."/>
            <person name="Wang M."/>
            <person name="Yang K."/>
            <person name="Cui Y."/>
            <person name="Leung E."/>
            <person name="Nong W."/>
            <person name="Shin S.-K."/>
            <person name="Au S."/>
            <person name="Jeong K.Y."/>
            <person name="Chew F.T."/>
            <person name="Hui J."/>
            <person name="Leung T.F."/>
            <person name="Tungtrongchitr A."/>
            <person name="Zhong N."/>
            <person name="Liu Z."/>
            <person name="Tsui S."/>
        </authorList>
    </citation>
    <scope>NUCLEOTIDE SEQUENCE</scope>
    <source>
        <strain evidence="2">Derf</strain>
        <tissue evidence="2">Whole organism</tissue>
    </source>
</reference>
<dbReference type="SUPFAM" id="SSF48726">
    <property type="entry name" value="Immunoglobulin"/>
    <property type="match status" value="1"/>
</dbReference>
<dbReference type="PROSITE" id="PS50835">
    <property type="entry name" value="IG_LIKE"/>
    <property type="match status" value="1"/>
</dbReference>
<dbReference type="Gene3D" id="2.60.40.10">
    <property type="entry name" value="Immunoglobulins"/>
    <property type="match status" value="1"/>
</dbReference>
<gene>
    <name evidence="2" type="ORF">DERF_001348</name>
</gene>
<sequence length="211" mass="23875">MVDHTINSGFISKRNDNSNEIWKTGLVHHCYMRPKLAENRRKSFIRPNCIGSARLGSNRQFSNSNWMIYYSRVKNKIFDEIAAYTWAPLLKPEKSHHNGYFLCPYEGCKKNIVASTAIKITWQTNTKINGLCAGLEHIINDGSHTIGTTKIDGNGDGGIRSKTISRIIFHGIEYTDAGKYLCTAFNGAGRVEELSQIIFVHMLILFKFISL</sequence>
<keyword evidence="3" id="KW-1185">Reference proteome</keyword>
<evidence type="ECO:0000313" key="2">
    <source>
        <dbReference type="EMBL" id="KAH9527326.1"/>
    </source>
</evidence>
<organism evidence="2 3">
    <name type="scientific">Dermatophagoides farinae</name>
    <name type="common">American house dust mite</name>
    <dbReference type="NCBI Taxonomy" id="6954"/>
    <lineage>
        <taxon>Eukaryota</taxon>
        <taxon>Metazoa</taxon>
        <taxon>Ecdysozoa</taxon>
        <taxon>Arthropoda</taxon>
        <taxon>Chelicerata</taxon>
        <taxon>Arachnida</taxon>
        <taxon>Acari</taxon>
        <taxon>Acariformes</taxon>
        <taxon>Sarcoptiformes</taxon>
        <taxon>Astigmata</taxon>
        <taxon>Psoroptidia</taxon>
        <taxon>Analgoidea</taxon>
        <taxon>Pyroglyphidae</taxon>
        <taxon>Dermatophagoidinae</taxon>
        <taxon>Dermatophagoides</taxon>
    </lineage>
</organism>
<dbReference type="EMBL" id="ASGP02000001">
    <property type="protein sequence ID" value="KAH9527326.1"/>
    <property type="molecule type" value="Genomic_DNA"/>
</dbReference>